<dbReference type="Pfam" id="PF03079">
    <property type="entry name" value="ARD"/>
    <property type="match status" value="1"/>
</dbReference>
<evidence type="ECO:0000313" key="12">
    <source>
        <dbReference type="EMBL" id="KAH9822747.1"/>
    </source>
</evidence>
<keyword evidence="2 11" id="KW-0963">Cytoplasm</keyword>
<feature type="binding site" evidence="11">
    <location>
        <position position="126"/>
    </location>
    <ligand>
        <name>Ni(2+)</name>
        <dbReference type="ChEBI" id="CHEBI:49786"/>
        <note>for nickel-dependent acireductone dioxygenase activity</note>
    </ligand>
</feature>
<keyword evidence="3 11" id="KW-0533">Nickel</keyword>
<evidence type="ECO:0000256" key="8">
    <source>
        <dbReference type="ARBA" id="ARBA00023004"/>
    </source>
</evidence>
<feature type="binding site" evidence="11">
    <location>
        <position position="81"/>
    </location>
    <ligand>
        <name>Ni(2+)</name>
        <dbReference type="ChEBI" id="CHEBI:49786"/>
        <note>for nickel-dependent acireductone dioxygenase activity</note>
    </ligand>
</feature>
<dbReference type="GO" id="GO:0010309">
    <property type="term" value="F:acireductone dioxygenase [iron(II)-requiring] activity"/>
    <property type="evidence" value="ECO:0007669"/>
    <property type="project" value="UniProtKB-UniRule"/>
</dbReference>
<dbReference type="InterPro" id="IPR027496">
    <property type="entry name" value="ARD_euk"/>
</dbReference>
<feature type="binding site" evidence="11">
    <location>
        <position position="87"/>
    </location>
    <ligand>
        <name>Fe(2+)</name>
        <dbReference type="ChEBI" id="CHEBI:29033"/>
        <note>for iron-dependent acireductone dioxygenase activity</note>
    </ligand>
</feature>
<dbReference type="GO" id="GO:0016151">
    <property type="term" value="F:nickel cation binding"/>
    <property type="evidence" value="ECO:0007669"/>
    <property type="project" value="UniProtKB-UniRule"/>
</dbReference>
<keyword evidence="6 11" id="KW-0223">Dioxygenase</keyword>
<dbReference type="HAMAP" id="MF_03154">
    <property type="entry name" value="Salvage_MtnD_euk"/>
    <property type="match status" value="1"/>
</dbReference>
<comment type="similarity">
    <text evidence="11">Belongs to the acireductone dioxygenase (ARD) family.</text>
</comment>
<dbReference type="CDD" id="cd02232">
    <property type="entry name" value="cupin_ARD"/>
    <property type="match status" value="1"/>
</dbReference>
<keyword evidence="4 11" id="KW-0028">Amino-acid biosynthesis</keyword>
<keyword evidence="10 11" id="KW-0539">Nucleus</keyword>
<dbReference type="AlphaFoldDB" id="A0A9W7SLR3"/>
<dbReference type="InterPro" id="IPR011051">
    <property type="entry name" value="RmlC_Cupin_sf"/>
</dbReference>
<evidence type="ECO:0000256" key="5">
    <source>
        <dbReference type="ARBA" id="ARBA00022723"/>
    </source>
</evidence>
<dbReference type="InterPro" id="IPR004313">
    <property type="entry name" value="ARD"/>
</dbReference>
<evidence type="ECO:0000256" key="3">
    <source>
        <dbReference type="ARBA" id="ARBA00022596"/>
    </source>
</evidence>
<keyword evidence="13" id="KW-1185">Reference proteome</keyword>
<evidence type="ECO:0000256" key="11">
    <source>
        <dbReference type="HAMAP-Rule" id="MF_03154"/>
    </source>
</evidence>
<sequence length="205" mass="23818">MKAYWFDNLPGDQRAPHDSGRVVDPSYLTKLGIHHYEFPDDLDSVNKIAAERNYKNRDEIEISPELLPGYEEKVKNFFHEHLHEDEEIRYILGGGGYFDVRDKGDEWVRIRLEKGDLMIMPAGIYHRFTTDEQNVSRVGHAMTCAIRGDMLISAQYTKALRLFKEDPKWTPLKRGDETDANPFRKDYLKIRDGGLDSVPDAQRMT</sequence>
<keyword evidence="5 11" id="KW-0479">Metal-binding</keyword>
<comment type="catalytic activity">
    <reaction evidence="11">
        <text>1,2-dihydroxy-5-(methylsulfanyl)pent-1-en-3-one + O2 = 3-(methylsulfanyl)propanoate + CO + formate + 2 H(+)</text>
        <dbReference type="Rhea" id="RHEA:14161"/>
        <dbReference type="ChEBI" id="CHEBI:15378"/>
        <dbReference type="ChEBI" id="CHEBI:15379"/>
        <dbReference type="ChEBI" id="CHEBI:15740"/>
        <dbReference type="ChEBI" id="CHEBI:17245"/>
        <dbReference type="ChEBI" id="CHEBI:49016"/>
        <dbReference type="ChEBI" id="CHEBI:49252"/>
        <dbReference type="EC" id="1.13.11.53"/>
    </reaction>
</comment>
<evidence type="ECO:0000256" key="1">
    <source>
        <dbReference type="ARBA" id="ARBA00000428"/>
    </source>
</evidence>
<dbReference type="Proteomes" id="UP001138500">
    <property type="component" value="Unassembled WGS sequence"/>
</dbReference>
<comment type="catalytic activity">
    <reaction evidence="1 11">
        <text>1,2-dihydroxy-5-(methylsulfanyl)pent-1-en-3-one + O2 = 4-methylsulfanyl-2-oxobutanoate + formate + 2 H(+)</text>
        <dbReference type="Rhea" id="RHEA:24504"/>
        <dbReference type="ChEBI" id="CHEBI:15378"/>
        <dbReference type="ChEBI" id="CHEBI:15379"/>
        <dbReference type="ChEBI" id="CHEBI:15740"/>
        <dbReference type="ChEBI" id="CHEBI:16723"/>
        <dbReference type="ChEBI" id="CHEBI:49252"/>
        <dbReference type="EC" id="1.13.11.54"/>
    </reaction>
</comment>
<feature type="binding site" evidence="11">
    <location>
        <position position="83"/>
    </location>
    <ligand>
        <name>Fe(2+)</name>
        <dbReference type="ChEBI" id="CHEBI:29033"/>
        <note>for iron-dependent acireductone dioxygenase activity</note>
    </ligand>
</feature>
<evidence type="ECO:0000256" key="2">
    <source>
        <dbReference type="ARBA" id="ARBA00022490"/>
    </source>
</evidence>
<dbReference type="GO" id="GO:0019509">
    <property type="term" value="P:L-methionine salvage from methylthioadenosine"/>
    <property type="evidence" value="ECO:0007669"/>
    <property type="project" value="UniProtKB-UniRule"/>
</dbReference>
<dbReference type="EC" id="1.13.11.54" evidence="11"/>
<evidence type="ECO:0000313" key="13">
    <source>
        <dbReference type="Proteomes" id="UP001138500"/>
    </source>
</evidence>
<dbReference type="EMBL" id="RIBY02002212">
    <property type="protein sequence ID" value="KAH9822747.1"/>
    <property type="molecule type" value="Genomic_DNA"/>
</dbReference>
<keyword evidence="7 11" id="KW-0560">Oxidoreductase</keyword>
<feature type="binding site" evidence="11">
    <location>
        <position position="81"/>
    </location>
    <ligand>
        <name>Fe(2+)</name>
        <dbReference type="ChEBI" id="CHEBI:29033"/>
        <note>for iron-dependent acireductone dioxygenase activity</note>
    </ligand>
</feature>
<protein>
    <recommendedName>
        <fullName evidence="11">Acireductone dioxygenase</fullName>
    </recommendedName>
    <alternativeName>
        <fullName evidence="11">Acireductone dioxygenase (Fe(2+)-requiring)</fullName>
        <shortName evidence="11">ARD'</shortName>
        <shortName evidence="11">Fe-ARD</shortName>
        <ecNumber evidence="11">1.13.11.54</ecNumber>
    </alternativeName>
    <alternativeName>
        <fullName evidence="11">Acireductone dioxygenase (Ni(2+)-requiring)</fullName>
        <shortName evidence="11">ARD</shortName>
        <shortName evidence="11">Ni-ARD</shortName>
        <ecNumber evidence="11">1.13.11.53</ecNumber>
    </alternativeName>
</protein>
<evidence type="ECO:0000256" key="10">
    <source>
        <dbReference type="ARBA" id="ARBA00023242"/>
    </source>
</evidence>
<comment type="pathway">
    <text evidence="11">Amino-acid biosynthesis; L-methionine biosynthesis via salvage pathway; L-methionine from S-methyl-5-thio-alpha-D-ribose 1-phosphate: step 5/6.</text>
</comment>
<evidence type="ECO:0000256" key="4">
    <source>
        <dbReference type="ARBA" id="ARBA00022605"/>
    </source>
</evidence>
<keyword evidence="8 11" id="KW-0408">Iron</keyword>
<dbReference type="GO" id="GO:0005634">
    <property type="term" value="C:nucleus"/>
    <property type="evidence" value="ECO:0007669"/>
    <property type="project" value="UniProtKB-SubCell"/>
</dbReference>
<evidence type="ECO:0000256" key="9">
    <source>
        <dbReference type="ARBA" id="ARBA00023167"/>
    </source>
</evidence>
<organism evidence="12 13">
    <name type="scientific">Teratosphaeria destructans</name>
    <dbReference type="NCBI Taxonomy" id="418781"/>
    <lineage>
        <taxon>Eukaryota</taxon>
        <taxon>Fungi</taxon>
        <taxon>Dikarya</taxon>
        <taxon>Ascomycota</taxon>
        <taxon>Pezizomycotina</taxon>
        <taxon>Dothideomycetes</taxon>
        <taxon>Dothideomycetidae</taxon>
        <taxon>Mycosphaerellales</taxon>
        <taxon>Teratosphaeriaceae</taxon>
        <taxon>Teratosphaeria</taxon>
    </lineage>
</organism>
<name>A0A9W7SLR3_9PEZI</name>
<dbReference type="Gene3D" id="2.60.120.10">
    <property type="entry name" value="Jelly Rolls"/>
    <property type="match status" value="1"/>
</dbReference>
<dbReference type="OrthoDB" id="1867259at2759"/>
<dbReference type="GO" id="GO:0010308">
    <property type="term" value="F:acireductone dioxygenase (Ni2+-requiring) activity"/>
    <property type="evidence" value="ECO:0007669"/>
    <property type="project" value="UniProtKB-UniRule"/>
</dbReference>
<comment type="function">
    <text evidence="11">Catalyzes 2 different reactions between oxygen and the acireductone 1,2-dihydroxy-3-keto-5-methylthiopentene (DHK-MTPene) depending upon the metal bound in the active site. Fe-containing acireductone dioxygenase (Fe-ARD) produces formate and 2-keto-4-methylthiobutyrate (KMTB), the alpha-ketoacid precursor of methionine in the methionine recycle pathway. Ni-containing acireductone dioxygenase (Ni-ARD) produces methylthiopropionate, carbon monoxide and formate, and does not lie on the methionine recycle pathway.</text>
</comment>
<comment type="subcellular location">
    <subcellularLocation>
        <location evidence="11">Cytoplasm</location>
    </subcellularLocation>
    <subcellularLocation>
        <location evidence="11">Nucleus</location>
    </subcellularLocation>
</comment>
<dbReference type="PANTHER" id="PTHR23418">
    <property type="entry name" value="ACIREDUCTONE DIOXYGENASE"/>
    <property type="match status" value="1"/>
</dbReference>
<dbReference type="GO" id="GO:0005737">
    <property type="term" value="C:cytoplasm"/>
    <property type="evidence" value="ECO:0007669"/>
    <property type="project" value="UniProtKB-SubCell"/>
</dbReference>
<feature type="binding site" evidence="11">
    <location>
        <position position="83"/>
    </location>
    <ligand>
        <name>Ni(2+)</name>
        <dbReference type="ChEBI" id="CHEBI:49786"/>
        <note>for nickel-dependent acireductone dioxygenase activity</note>
    </ligand>
</feature>
<dbReference type="EC" id="1.13.11.53" evidence="11"/>
<keyword evidence="9 11" id="KW-0486">Methionine biosynthesis</keyword>
<feature type="binding site" evidence="11">
    <location>
        <position position="126"/>
    </location>
    <ligand>
        <name>Fe(2+)</name>
        <dbReference type="ChEBI" id="CHEBI:29033"/>
        <note>for iron-dependent acireductone dioxygenase activity</note>
    </ligand>
</feature>
<dbReference type="GO" id="GO:0005506">
    <property type="term" value="F:iron ion binding"/>
    <property type="evidence" value="ECO:0007669"/>
    <property type="project" value="UniProtKB-UniRule"/>
</dbReference>
<gene>
    <name evidence="11" type="primary">ADI1</name>
    <name evidence="12" type="ORF">Tdes44962_MAKER04716</name>
</gene>
<dbReference type="SUPFAM" id="SSF51182">
    <property type="entry name" value="RmlC-like cupins"/>
    <property type="match status" value="1"/>
</dbReference>
<dbReference type="InterPro" id="IPR014710">
    <property type="entry name" value="RmlC-like_jellyroll"/>
</dbReference>
<reference evidence="12 13" key="2">
    <citation type="journal article" date="2021" name="Curr. Genet.">
        <title>Genetic response to nitrogen starvation in the aggressive Eucalyptus foliar pathogen Teratosphaeria destructans.</title>
        <authorList>
            <person name="Havenga M."/>
            <person name="Wingfield B.D."/>
            <person name="Wingfield M.J."/>
            <person name="Dreyer L.L."/>
            <person name="Roets F."/>
            <person name="Aylward J."/>
        </authorList>
    </citation>
    <scope>NUCLEOTIDE SEQUENCE [LARGE SCALE GENOMIC DNA]</scope>
    <source>
        <strain evidence="12">CMW44962</strain>
    </source>
</reference>
<feature type="binding site" evidence="11">
    <location>
        <position position="87"/>
    </location>
    <ligand>
        <name>Ni(2+)</name>
        <dbReference type="ChEBI" id="CHEBI:49786"/>
        <note>for nickel-dependent acireductone dioxygenase activity</note>
    </ligand>
</feature>
<comment type="caution">
    <text evidence="12">The sequence shown here is derived from an EMBL/GenBank/DDBJ whole genome shotgun (WGS) entry which is preliminary data.</text>
</comment>
<accession>A0A9W7SLR3</accession>
<evidence type="ECO:0000256" key="6">
    <source>
        <dbReference type="ARBA" id="ARBA00022964"/>
    </source>
</evidence>
<reference evidence="12 13" key="1">
    <citation type="journal article" date="2018" name="IMA Fungus">
        <title>IMA Genome-F 10: Nine draft genome sequences of Claviceps purpurea s.lat., including C. arundinis, C. humidiphila, and C. cf. spartinae, pseudomolecules for the pitch canker pathogen Fusarium circinatum, draft genome of Davidsoniella eucalypti, Grosmannia galeiformis, Quambalaria eucalypti, and Teratosphaeria destructans.</title>
        <authorList>
            <person name="Wingfield B.D."/>
            <person name="Liu M."/>
            <person name="Nguyen H.D."/>
            <person name="Lane F.A."/>
            <person name="Morgan S.W."/>
            <person name="De Vos L."/>
            <person name="Wilken P.M."/>
            <person name="Duong T.A."/>
            <person name="Aylward J."/>
            <person name="Coetzee M.P."/>
            <person name="Dadej K."/>
            <person name="De Beer Z.W."/>
            <person name="Findlay W."/>
            <person name="Havenga M."/>
            <person name="Kolarik M."/>
            <person name="Menzies J.G."/>
            <person name="Naidoo K."/>
            <person name="Pochopski O."/>
            <person name="Shoukouhi P."/>
            <person name="Santana Q.C."/>
            <person name="Seifert K.A."/>
            <person name="Soal N."/>
            <person name="Steenkamp E.T."/>
            <person name="Tatham C.T."/>
            <person name="van der Nest M.A."/>
            <person name="Wingfield M.J."/>
        </authorList>
    </citation>
    <scope>NUCLEOTIDE SEQUENCE [LARGE SCALE GENOMIC DNA]</scope>
    <source>
        <strain evidence="12">CMW44962</strain>
    </source>
</reference>
<comment type="cofactor">
    <cofactor evidence="11">
        <name>Fe(2+)</name>
        <dbReference type="ChEBI" id="CHEBI:29033"/>
    </cofactor>
    <cofactor evidence="11">
        <name>Ni(2+)</name>
        <dbReference type="ChEBI" id="CHEBI:49786"/>
    </cofactor>
    <text evidence="11">Binds either 1 Fe or Ni cation per monomer. Iron-binding promotes an acireductone dioxygenase reaction producing 2-keto-4-methylthiobutyrate, while nickel-binding promotes an acireductone dioxygenase reaction producing 3-(methylsulfanyl)propanoate.</text>
</comment>
<evidence type="ECO:0000256" key="7">
    <source>
        <dbReference type="ARBA" id="ARBA00023002"/>
    </source>
</evidence>
<proteinExistence type="inferred from homology"/>
<dbReference type="PANTHER" id="PTHR23418:SF0">
    <property type="entry name" value="ACIREDUCTONE DIOXYGENASE"/>
    <property type="match status" value="1"/>
</dbReference>